<dbReference type="Proteomes" id="UP000072867">
    <property type="component" value="Unassembled WGS sequence"/>
</dbReference>
<feature type="transmembrane region" description="Helical" evidence="1">
    <location>
        <begin position="309"/>
        <end position="328"/>
    </location>
</feature>
<dbReference type="EMBL" id="LDTD01000077">
    <property type="protein sequence ID" value="KTT69047.1"/>
    <property type="molecule type" value="Genomic_DNA"/>
</dbReference>
<feature type="transmembrane region" description="Helical" evidence="1">
    <location>
        <begin position="193"/>
        <end position="213"/>
    </location>
</feature>
<name>A0A147HVY3_9SPHN</name>
<accession>A0A147HVY3</accession>
<keyword evidence="1" id="KW-1133">Transmembrane helix</keyword>
<dbReference type="AlphaFoldDB" id="A0A147HVY3"/>
<keyword evidence="1" id="KW-0812">Transmembrane</keyword>
<organism evidence="2 3">
    <name type="scientific">Sphingomonas sanguinis</name>
    <dbReference type="NCBI Taxonomy" id="33051"/>
    <lineage>
        <taxon>Bacteria</taxon>
        <taxon>Pseudomonadati</taxon>
        <taxon>Pseudomonadota</taxon>
        <taxon>Alphaproteobacteria</taxon>
        <taxon>Sphingomonadales</taxon>
        <taxon>Sphingomonadaceae</taxon>
        <taxon>Sphingomonas</taxon>
    </lineage>
</organism>
<protein>
    <recommendedName>
        <fullName evidence="4">Glycosyltransferase RgtA/B/C/D-like domain-containing protein</fullName>
    </recommendedName>
</protein>
<gene>
    <name evidence="2" type="ORF">NS319_11555</name>
</gene>
<feature type="transmembrane region" description="Helical" evidence="1">
    <location>
        <begin position="124"/>
        <end position="140"/>
    </location>
</feature>
<feature type="transmembrane region" description="Helical" evidence="1">
    <location>
        <begin position="334"/>
        <end position="351"/>
    </location>
</feature>
<feature type="transmembrane region" description="Helical" evidence="1">
    <location>
        <begin position="277"/>
        <end position="297"/>
    </location>
</feature>
<evidence type="ECO:0008006" key="4">
    <source>
        <dbReference type="Google" id="ProtNLM"/>
    </source>
</evidence>
<proteinExistence type="predicted"/>
<keyword evidence="1" id="KW-0472">Membrane</keyword>
<feature type="transmembrane region" description="Helical" evidence="1">
    <location>
        <begin position="152"/>
        <end position="181"/>
    </location>
</feature>
<evidence type="ECO:0000313" key="3">
    <source>
        <dbReference type="Proteomes" id="UP000072867"/>
    </source>
</evidence>
<reference evidence="2 3" key="1">
    <citation type="journal article" date="2016" name="Front. Microbiol.">
        <title>Genomic Resource of Rice Seed Associated Bacteria.</title>
        <authorList>
            <person name="Midha S."/>
            <person name="Bansal K."/>
            <person name="Sharma S."/>
            <person name="Kumar N."/>
            <person name="Patil P.P."/>
            <person name="Chaudhry V."/>
            <person name="Patil P.B."/>
        </authorList>
    </citation>
    <scope>NUCLEOTIDE SEQUENCE [LARGE SCALE GENOMIC DNA]</scope>
    <source>
        <strain evidence="2 3">NS319</strain>
    </source>
</reference>
<feature type="transmembrane region" description="Helical" evidence="1">
    <location>
        <begin position="242"/>
        <end position="265"/>
    </location>
</feature>
<dbReference type="PATRIC" id="fig|33051.3.peg.3515"/>
<evidence type="ECO:0000313" key="2">
    <source>
        <dbReference type="EMBL" id="KTT69047.1"/>
    </source>
</evidence>
<feature type="transmembrane region" description="Helical" evidence="1">
    <location>
        <begin position="74"/>
        <end position="92"/>
    </location>
</feature>
<sequence>MLALVLAALVSAMVAAMRLRGPWYDEFYTLYVTRPGIPLPYAFSRWLADNHPPLFYALARATSWLGTTVEKRRWVNLVVLLGATVQLAWWLIPHPLRRLGWVFAVGLASAWPGIDRAAELRSNYLAFASAAVAVAALIAFDRGHRADRRTAWAMLTFALLIAFNVHLAASIVVGSLAAAMILRRSLARDGQGAFHLFAAAALAAIPMLVHLLWSFGQIEANTRSFWIPGGLDAARWAIEIEVLGNLTANPAVTVLAAIGFAMLAWRSWCDRRLTDHADLALTLAVGLGVAVIVMVAIHLWRPFIIGRYLVTLHPPIAMILALGVTALLDRARPVVVVLLSAAMTLAALVAIRENLARTVAQPSWYGTARAIATIRRSCPMTRIHVHAAGNSIAMAAPPVENRVVFPFAYRIVAAHFGFPIVSGYDMGRDCPTLFWTEHAAGQPVTVDGLMAELRARGFPIGRARLRRIGYGYVLEAWPMPTGALPNAVPAATRRL</sequence>
<dbReference type="RefSeq" id="WP_058733738.1">
    <property type="nucleotide sequence ID" value="NZ_LDTD01000077.1"/>
</dbReference>
<comment type="caution">
    <text evidence="2">The sequence shown here is derived from an EMBL/GenBank/DDBJ whole genome shotgun (WGS) entry which is preliminary data.</text>
</comment>
<evidence type="ECO:0000256" key="1">
    <source>
        <dbReference type="SAM" id="Phobius"/>
    </source>
</evidence>